<organism evidence="1 2">
    <name type="scientific">Novosphingobium nitrogenifigens DSM 19370</name>
    <dbReference type="NCBI Taxonomy" id="983920"/>
    <lineage>
        <taxon>Bacteria</taxon>
        <taxon>Pseudomonadati</taxon>
        <taxon>Pseudomonadota</taxon>
        <taxon>Alphaproteobacteria</taxon>
        <taxon>Sphingomonadales</taxon>
        <taxon>Sphingomonadaceae</taxon>
        <taxon>Novosphingobium</taxon>
    </lineage>
</organism>
<dbReference type="Proteomes" id="UP000004728">
    <property type="component" value="Unassembled WGS sequence"/>
</dbReference>
<dbReference type="EMBL" id="AEWJ01000022">
    <property type="protein sequence ID" value="EGD60378.1"/>
    <property type="molecule type" value="Genomic_DNA"/>
</dbReference>
<protein>
    <submittedName>
        <fullName evidence="1">TPR repeat-containing protein</fullName>
    </submittedName>
</protein>
<dbReference type="Gene3D" id="1.25.40.10">
    <property type="entry name" value="Tetratricopeptide repeat domain"/>
    <property type="match status" value="1"/>
</dbReference>
<dbReference type="HOGENOM" id="CLU_114962_0_0_5"/>
<evidence type="ECO:0000313" key="2">
    <source>
        <dbReference type="Proteomes" id="UP000004728"/>
    </source>
</evidence>
<proteinExistence type="predicted"/>
<dbReference type="InParanoid" id="F1Z4T5"/>
<dbReference type="AlphaFoldDB" id="F1Z4T5"/>
<reference evidence="1 2" key="1">
    <citation type="journal article" date="2012" name="J. Bacteriol.">
        <title>Draft Genome Sequence of Novosphingobium nitrogenifigens Y88T.</title>
        <authorList>
            <person name="Strabala T.J."/>
            <person name="Macdonald L."/>
            <person name="Liu V."/>
            <person name="Smit A.M."/>
        </authorList>
    </citation>
    <scope>NUCLEOTIDE SEQUENCE [LARGE SCALE GENOMIC DNA]</scope>
    <source>
        <strain evidence="1 2">DSM 19370</strain>
    </source>
</reference>
<dbReference type="STRING" id="983920.Y88_0026"/>
<comment type="caution">
    <text evidence="1">The sequence shown here is derived from an EMBL/GenBank/DDBJ whole genome shotgun (WGS) entry which is preliminary data.</text>
</comment>
<name>F1Z4T5_9SPHN</name>
<sequence>MTAPAQDRHIDRGIGLMDDPLLGGGLPIEAQVHLDRAALCYRHSDVAETHLLDAARIAPGHASVLIAFYRFYFYKGRLIEALDIARECLAKAMAQNVLGEDWHAVEPDDADFSDWGALHPRFFLFSLKAYAYLNMRLGRYAEGRRAAEKLLFLDRADRIGARVLVDVLDRMEAGDE</sequence>
<dbReference type="RefSeq" id="WP_008065030.1">
    <property type="nucleotide sequence ID" value="NZ_AQWK01000016.1"/>
</dbReference>
<keyword evidence="2" id="KW-1185">Reference proteome</keyword>
<evidence type="ECO:0000313" key="1">
    <source>
        <dbReference type="EMBL" id="EGD60378.1"/>
    </source>
</evidence>
<accession>F1Z4T5</accession>
<gene>
    <name evidence="1" type="ORF">Y88_0026</name>
</gene>
<dbReference type="eggNOG" id="COG0457">
    <property type="taxonomic scope" value="Bacteria"/>
</dbReference>
<dbReference type="InterPro" id="IPR011990">
    <property type="entry name" value="TPR-like_helical_dom_sf"/>
</dbReference>
<dbReference type="OrthoDB" id="192577at2"/>